<dbReference type="EMBL" id="SPHZ02000003">
    <property type="protein sequence ID" value="KAF0926252.1"/>
    <property type="molecule type" value="Genomic_DNA"/>
</dbReference>
<sequence>MQPTLAHHDCPLHRLMEEEGVGANKLLLKDGTSLVCRLGSSMSRPKPRPAMPSSSPTTSRTPVLVGEGRQLLRSLPTMSRTLVPVGDGGEDGE</sequence>
<evidence type="ECO:0000313" key="3">
    <source>
        <dbReference type="Proteomes" id="UP000479710"/>
    </source>
</evidence>
<name>A0A6G1ENQ4_9ORYZ</name>
<evidence type="ECO:0000313" key="2">
    <source>
        <dbReference type="EMBL" id="KAF0926252.1"/>
    </source>
</evidence>
<evidence type="ECO:0000256" key="1">
    <source>
        <dbReference type="SAM" id="MobiDB-lite"/>
    </source>
</evidence>
<organism evidence="2 3">
    <name type="scientific">Oryza meyeriana var. granulata</name>
    <dbReference type="NCBI Taxonomy" id="110450"/>
    <lineage>
        <taxon>Eukaryota</taxon>
        <taxon>Viridiplantae</taxon>
        <taxon>Streptophyta</taxon>
        <taxon>Embryophyta</taxon>
        <taxon>Tracheophyta</taxon>
        <taxon>Spermatophyta</taxon>
        <taxon>Magnoliopsida</taxon>
        <taxon>Liliopsida</taxon>
        <taxon>Poales</taxon>
        <taxon>Poaceae</taxon>
        <taxon>BOP clade</taxon>
        <taxon>Oryzoideae</taxon>
        <taxon>Oryzeae</taxon>
        <taxon>Oryzinae</taxon>
        <taxon>Oryza</taxon>
        <taxon>Oryza meyeriana</taxon>
    </lineage>
</organism>
<proteinExistence type="predicted"/>
<feature type="compositionally biased region" description="Low complexity" evidence="1">
    <location>
        <begin position="51"/>
        <end position="62"/>
    </location>
</feature>
<keyword evidence="3" id="KW-1185">Reference proteome</keyword>
<feature type="region of interest" description="Disordered" evidence="1">
    <location>
        <begin position="38"/>
        <end position="63"/>
    </location>
</feature>
<gene>
    <name evidence="2" type="ORF">E2562_022080</name>
</gene>
<protein>
    <submittedName>
        <fullName evidence="2">Uncharacterized protein</fullName>
    </submittedName>
</protein>
<reference evidence="2 3" key="1">
    <citation type="submission" date="2019-11" db="EMBL/GenBank/DDBJ databases">
        <title>Whole genome sequence of Oryza granulata.</title>
        <authorList>
            <person name="Li W."/>
        </authorList>
    </citation>
    <scope>NUCLEOTIDE SEQUENCE [LARGE SCALE GENOMIC DNA]</scope>
    <source>
        <strain evidence="3">cv. Menghai</strain>
        <tissue evidence="2">Leaf</tissue>
    </source>
</reference>
<comment type="caution">
    <text evidence="2">The sequence shown here is derived from an EMBL/GenBank/DDBJ whole genome shotgun (WGS) entry which is preliminary data.</text>
</comment>
<dbReference type="AlphaFoldDB" id="A0A6G1ENQ4"/>
<dbReference type="Proteomes" id="UP000479710">
    <property type="component" value="Unassembled WGS sequence"/>
</dbReference>
<accession>A0A6G1ENQ4</accession>